<dbReference type="InterPro" id="IPR002192">
    <property type="entry name" value="PPDK_AMP/ATP-bd"/>
</dbReference>
<dbReference type="Gene3D" id="3.30.470.20">
    <property type="entry name" value="ATP-grasp fold, B domain"/>
    <property type="match status" value="1"/>
</dbReference>
<dbReference type="Gene3D" id="1.20.80.30">
    <property type="match status" value="1"/>
</dbReference>
<dbReference type="EMBL" id="PKGY01000004">
    <property type="protein sequence ID" value="PKZ21126.1"/>
    <property type="molecule type" value="Genomic_DNA"/>
</dbReference>
<dbReference type="KEGG" id="asan:AWM72_03695"/>
<feature type="domain" description="Pyruvate phosphate dikinase AMP/ATP-binding" evidence="1">
    <location>
        <begin position="17"/>
        <end position="64"/>
    </location>
</feature>
<reference evidence="2 4" key="1">
    <citation type="journal article" date="2016" name="Genome Announc.">
        <title>Complete Genome Sequences of Aerococcus christensenii CCUG 28831T, Aerococcus sanguinicola CCUG 43001T, Aerococcus urinae CCUG 36881T, Aerococcus urinaeequi CCUG 28094T, Aerococcus urinaehominis CCUG 42038 BT, and Aerococcus viridans CCUG 4311T.</title>
        <authorList>
            <person name="Carkaci D."/>
            <person name="Dargis R."/>
            <person name="Nielsen X.C."/>
            <person name="Skovgaard O."/>
            <person name="Fuursted K."/>
            <person name="Christensen J.J."/>
        </authorList>
    </citation>
    <scope>NUCLEOTIDE SEQUENCE [LARGE SCALE GENOMIC DNA]</scope>
    <source>
        <strain evidence="2 4">CCUG43001</strain>
    </source>
</reference>
<evidence type="ECO:0000313" key="5">
    <source>
        <dbReference type="Proteomes" id="UP000234239"/>
    </source>
</evidence>
<dbReference type="InterPro" id="IPR013815">
    <property type="entry name" value="ATP_grasp_subdomain_1"/>
</dbReference>
<dbReference type="EMBL" id="CP014160">
    <property type="protein sequence ID" value="AMB93923.1"/>
    <property type="molecule type" value="Genomic_DNA"/>
</dbReference>
<dbReference type="SUPFAM" id="SSF56059">
    <property type="entry name" value="Glutathione synthetase ATP-binding domain-like"/>
    <property type="match status" value="1"/>
</dbReference>
<dbReference type="Gene3D" id="3.30.1490.20">
    <property type="entry name" value="ATP-grasp fold, A domain"/>
    <property type="match status" value="1"/>
</dbReference>
<proteinExistence type="predicted"/>
<reference evidence="4" key="2">
    <citation type="submission" date="2016-01" db="EMBL/GenBank/DDBJ databases">
        <title>Six Aerococcus type strain genome sequencing and assembly using PacBio and Illumina Hiseq.</title>
        <authorList>
            <person name="Carkaci D."/>
            <person name="Dargis R."/>
            <person name="Nielsen X.C."/>
            <person name="Skovgaard O."/>
            <person name="Fuursted K."/>
            <person name="Christensen J.J."/>
        </authorList>
    </citation>
    <scope>NUCLEOTIDE SEQUENCE [LARGE SCALE GENOMIC DNA]</scope>
    <source>
        <strain evidence="4">CCUG43001</strain>
    </source>
</reference>
<dbReference type="GeneID" id="92903174"/>
<sequence length="338" mass="38069">MQKYIYNFKEANGKMVESLGAKGASLAEMTKEGLNVPKGFVISTAACQNYLSGSQQGLSPAIDAELENAIKDLEKRTGKSFNDPNHLLLVSIRSGAAHHLPENRESILNVGLNDKNVEHLARSTKNRRFAYDCYRRLLQMYGQSIYGIDRDCFQTKLDEAKADEGVERTQDLSYNRLRLLVNQFKDVYTEEVGISFPQVVTTQIADAIKAIYKNWDSDYMREQRNKLDLPEDLGTAVIIQEMVFGNAGEESGTGIIVVHQDQDEKDLEGEFLLRGQGEDVVIGSGEPMSLAEMKDYFPENYDYLVQAVATMKTFYNKLENLEFTIEDGQSFILEAHGK</sequence>
<reference evidence="3 5" key="3">
    <citation type="submission" date="2017-12" db="EMBL/GenBank/DDBJ databases">
        <title>Phylogenetic diversity of female urinary microbiome.</title>
        <authorList>
            <person name="Thomas-White K."/>
            <person name="Wolfe A.J."/>
        </authorList>
    </citation>
    <scope>NUCLEOTIDE SEQUENCE [LARGE SCALE GENOMIC DNA]</scope>
    <source>
        <strain evidence="3 5">UMB0139</strain>
    </source>
</reference>
<dbReference type="Proteomes" id="UP000234239">
    <property type="component" value="Unassembled WGS sequence"/>
</dbReference>
<evidence type="ECO:0000313" key="4">
    <source>
        <dbReference type="Proteomes" id="UP000069912"/>
    </source>
</evidence>
<dbReference type="GO" id="GO:0050242">
    <property type="term" value="F:pyruvate, phosphate dikinase activity"/>
    <property type="evidence" value="ECO:0007669"/>
    <property type="project" value="InterPro"/>
</dbReference>
<evidence type="ECO:0000313" key="2">
    <source>
        <dbReference type="EMBL" id="AMB93923.1"/>
    </source>
</evidence>
<gene>
    <name evidence="2" type="ORF">AWM72_03695</name>
    <name evidence="3" type="ORF">CYJ28_08035</name>
</gene>
<dbReference type="GO" id="GO:0005524">
    <property type="term" value="F:ATP binding"/>
    <property type="evidence" value="ECO:0007669"/>
    <property type="project" value="InterPro"/>
</dbReference>
<name>A0A109RDC4_9LACT</name>
<keyword evidence="4" id="KW-1185">Reference proteome</keyword>
<dbReference type="Pfam" id="PF01326">
    <property type="entry name" value="PPDK_N"/>
    <property type="match status" value="1"/>
</dbReference>
<dbReference type="GO" id="GO:0016301">
    <property type="term" value="F:kinase activity"/>
    <property type="evidence" value="ECO:0007669"/>
    <property type="project" value="InterPro"/>
</dbReference>
<dbReference type="PANTHER" id="PTHR22931:SF9">
    <property type="entry name" value="PYRUVATE, PHOSPHATE DIKINASE 1, CHLOROPLASTIC"/>
    <property type="match status" value="1"/>
</dbReference>
<evidence type="ECO:0000313" key="3">
    <source>
        <dbReference type="EMBL" id="PKZ21126.1"/>
    </source>
</evidence>
<accession>A0A109RDC4</accession>
<protein>
    <recommendedName>
        <fullName evidence="1">Pyruvate phosphate dikinase AMP/ATP-binding domain-containing protein</fullName>
    </recommendedName>
</protein>
<organism evidence="2 4">
    <name type="scientific">Aerococcus sanguinicola</name>
    <dbReference type="NCBI Taxonomy" id="119206"/>
    <lineage>
        <taxon>Bacteria</taxon>
        <taxon>Bacillati</taxon>
        <taxon>Bacillota</taxon>
        <taxon>Bacilli</taxon>
        <taxon>Lactobacillales</taxon>
        <taxon>Aerococcaceae</taxon>
        <taxon>Aerococcus</taxon>
    </lineage>
</organism>
<evidence type="ECO:0000259" key="1">
    <source>
        <dbReference type="Pfam" id="PF01326"/>
    </source>
</evidence>
<dbReference type="InterPro" id="IPR010121">
    <property type="entry name" value="Pyruvate_phosphate_dikinase"/>
</dbReference>
<dbReference type="PANTHER" id="PTHR22931">
    <property type="entry name" value="PHOSPHOENOLPYRUVATE DIKINASE-RELATED"/>
    <property type="match status" value="1"/>
</dbReference>
<dbReference type="RefSeq" id="WP_067973354.1">
    <property type="nucleotide sequence ID" value="NZ_CAJHKM010000005.1"/>
</dbReference>
<dbReference type="Proteomes" id="UP000069912">
    <property type="component" value="Chromosome"/>
</dbReference>
<dbReference type="AlphaFoldDB" id="A0A109RDC4"/>
<dbReference type="OrthoDB" id="9765468at2"/>